<organism evidence="7">
    <name type="scientific">Sulfurisphaera javensis</name>
    <dbReference type="NCBI Taxonomy" id="2049879"/>
    <lineage>
        <taxon>Archaea</taxon>
        <taxon>Thermoproteota</taxon>
        <taxon>Thermoprotei</taxon>
        <taxon>Sulfolobales</taxon>
        <taxon>Sulfolobaceae</taxon>
        <taxon>Sulfurisphaera</taxon>
    </lineage>
</organism>
<feature type="transmembrane region" description="Helical" evidence="6">
    <location>
        <begin position="332"/>
        <end position="351"/>
    </location>
</feature>
<dbReference type="InterPro" id="IPR050367">
    <property type="entry name" value="APC_superfamily"/>
</dbReference>
<feature type="transmembrane region" description="Helical" evidence="6">
    <location>
        <begin position="158"/>
        <end position="177"/>
    </location>
</feature>
<dbReference type="Pfam" id="PF13520">
    <property type="entry name" value="AA_permease_2"/>
    <property type="match status" value="1"/>
</dbReference>
<evidence type="ECO:0000313" key="7">
    <source>
        <dbReference type="EMBL" id="BFH73769.1"/>
    </source>
</evidence>
<feature type="transmembrane region" description="Helical" evidence="6">
    <location>
        <begin position="239"/>
        <end position="260"/>
    </location>
</feature>
<keyword evidence="3 6" id="KW-0812">Transmembrane</keyword>
<evidence type="ECO:0000256" key="2">
    <source>
        <dbReference type="ARBA" id="ARBA00022475"/>
    </source>
</evidence>
<feature type="transmembrane region" description="Helical" evidence="6">
    <location>
        <begin position="272"/>
        <end position="294"/>
    </location>
</feature>
<feature type="transmembrane region" description="Helical" evidence="6">
    <location>
        <begin position="399"/>
        <end position="422"/>
    </location>
</feature>
<dbReference type="GeneID" id="92354666"/>
<dbReference type="EMBL" id="AP031322">
    <property type="protein sequence ID" value="BFH73769.1"/>
    <property type="molecule type" value="Genomic_DNA"/>
</dbReference>
<feature type="transmembrane region" description="Helical" evidence="6">
    <location>
        <begin position="464"/>
        <end position="486"/>
    </location>
</feature>
<evidence type="ECO:0000256" key="5">
    <source>
        <dbReference type="ARBA" id="ARBA00023136"/>
    </source>
</evidence>
<dbReference type="PANTHER" id="PTHR42770">
    <property type="entry name" value="AMINO ACID TRANSPORTER-RELATED"/>
    <property type="match status" value="1"/>
</dbReference>
<evidence type="ECO:0000256" key="6">
    <source>
        <dbReference type="SAM" id="Phobius"/>
    </source>
</evidence>
<protein>
    <submittedName>
        <fullName evidence="7">APC family permease</fullName>
    </submittedName>
</protein>
<gene>
    <name evidence="7" type="ORF">SJAV_17130</name>
</gene>
<dbReference type="GO" id="GO:0005886">
    <property type="term" value="C:plasma membrane"/>
    <property type="evidence" value="ECO:0007669"/>
    <property type="project" value="UniProtKB-SubCell"/>
</dbReference>
<feature type="transmembrane region" description="Helical" evidence="6">
    <location>
        <begin position="20"/>
        <end position="38"/>
    </location>
</feature>
<dbReference type="InterPro" id="IPR002293">
    <property type="entry name" value="AA/rel_permease1"/>
</dbReference>
<sequence length="508" mass="56348">MAQRKLFLRESSGLVKNATLKDLVMLNVANMGAGLAVFEGISPYVVPGALLWLASLITFVITLPLVFTYTYLLLKMPRTGGDYVWISRKLNGTLGAIMGVAFAFNMPPYFALSAFFSVAAINLVFLEIGTLQHIPSLVYLANNVFVNPYGTLTLFQELLFYFLAAISFVIIILINIFRPKWGFTLTTVLGIISSLTLVLAMIIVALNIPDFHTKIQPFLTDFNITGTISPFKFSLSSTLYMVPFFMSYAYIWLYAGPAVASEAKEGSLKLNLILGSIMTFVMITFPFLVMDLAAGPAFNLAYYPSFTYNFWSVAIYLSNPILQWILGIGLIAWNYFIMAFGVVVFARYIFAFSFDRLFPSIFAKLNKYSSPVYAHILDLITTLVFLTIPLISISGATALYSYTPLAVAYLFIVSLAGIRVGYKENQKPLLISSILSAILMLATEVEILIPSNNYAFSVIGTSGVNWIATVYIISLIGVGVISYVLAKYYRLKKEGIDISLVYKEIPPE</sequence>
<keyword evidence="5 6" id="KW-0472">Membrane</keyword>
<dbReference type="PANTHER" id="PTHR42770:SF7">
    <property type="entry name" value="MEMBRANE PROTEIN"/>
    <property type="match status" value="1"/>
</dbReference>
<keyword evidence="2" id="KW-1003">Cell membrane</keyword>
<dbReference type="RefSeq" id="WP_369609334.1">
    <property type="nucleotide sequence ID" value="NZ_AP031322.1"/>
</dbReference>
<dbReference type="Gene3D" id="1.20.1740.10">
    <property type="entry name" value="Amino acid/polyamine transporter I"/>
    <property type="match status" value="1"/>
</dbReference>
<dbReference type="AlphaFoldDB" id="A0AAT9GS78"/>
<reference evidence="7" key="1">
    <citation type="submission" date="2024-03" db="EMBL/GenBank/DDBJ databases">
        <title>Complete genome sequence of Sulfurisphaera javensis strain KD-1.</title>
        <authorList>
            <person name="Sakai H."/>
            <person name="Nur N."/>
            <person name="Suwanto A."/>
            <person name="Kurosawa N."/>
        </authorList>
    </citation>
    <scope>NUCLEOTIDE SEQUENCE</scope>
    <source>
        <strain evidence="7">KD-1</strain>
    </source>
</reference>
<evidence type="ECO:0000256" key="1">
    <source>
        <dbReference type="ARBA" id="ARBA00004651"/>
    </source>
</evidence>
<evidence type="ECO:0000256" key="4">
    <source>
        <dbReference type="ARBA" id="ARBA00022989"/>
    </source>
</evidence>
<feature type="transmembrane region" description="Helical" evidence="6">
    <location>
        <begin position="183"/>
        <end position="206"/>
    </location>
</feature>
<accession>A0AAT9GS78</accession>
<dbReference type="KEGG" id="sjv:SJAV_17130"/>
<evidence type="ECO:0000256" key="3">
    <source>
        <dbReference type="ARBA" id="ARBA00022692"/>
    </source>
</evidence>
<feature type="transmembrane region" description="Helical" evidence="6">
    <location>
        <begin position="50"/>
        <end position="74"/>
    </location>
</feature>
<comment type="subcellular location">
    <subcellularLocation>
        <location evidence="1">Cell membrane</location>
        <topology evidence="1">Multi-pass membrane protein</topology>
    </subcellularLocation>
</comment>
<feature type="transmembrane region" description="Helical" evidence="6">
    <location>
        <begin position="306"/>
        <end position="326"/>
    </location>
</feature>
<dbReference type="PIRSF" id="PIRSF006060">
    <property type="entry name" value="AA_transporter"/>
    <property type="match status" value="1"/>
</dbReference>
<dbReference type="GO" id="GO:0022857">
    <property type="term" value="F:transmembrane transporter activity"/>
    <property type="evidence" value="ECO:0007669"/>
    <property type="project" value="InterPro"/>
</dbReference>
<feature type="transmembrane region" description="Helical" evidence="6">
    <location>
        <begin position="372"/>
        <end position="393"/>
    </location>
</feature>
<keyword evidence="4 6" id="KW-1133">Transmembrane helix</keyword>
<name>A0AAT9GS78_9CREN</name>
<proteinExistence type="predicted"/>